<accession>A0A0A0KNX9</accession>
<gene>
    <name evidence="1" type="ORF">Csa_5G154740</name>
</gene>
<dbReference type="AlphaFoldDB" id="A0A0A0KNX9"/>
<dbReference type="Proteomes" id="UP000029981">
    <property type="component" value="Chromosome 5"/>
</dbReference>
<reference evidence="1 2" key="3">
    <citation type="journal article" date="2010" name="BMC Genomics">
        <title>Transcriptome sequencing and comparative analysis of cucumber flowers with different sex types.</title>
        <authorList>
            <person name="Guo S."/>
            <person name="Zheng Y."/>
            <person name="Joung J.G."/>
            <person name="Liu S."/>
            <person name="Zhang Z."/>
            <person name="Crasta O.R."/>
            <person name="Sobral B.W."/>
            <person name="Xu Y."/>
            <person name="Huang S."/>
            <person name="Fei Z."/>
        </authorList>
    </citation>
    <scope>NUCLEOTIDE SEQUENCE [LARGE SCALE GENOMIC DNA]</scope>
    <source>
        <strain evidence="2">cv. 9930</strain>
    </source>
</reference>
<sequence>MDISILVLSSKSSNLQSSIPYAGTDSARKATTISTVTQNLFAIFHQEEAYKLFFTNQRSSILAKKLNPYSLQRRCDFSESKTESQIEPKI</sequence>
<evidence type="ECO:0000313" key="2">
    <source>
        <dbReference type="Proteomes" id="UP000029981"/>
    </source>
</evidence>
<proteinExistence type="predicted"/>
<organism evidence="1 2">
    <name type="scientific">Cucumis sativus</name>
    <name type="common">Cucumber</name>
    <dbReference type="NCBI Taxonomy" id="3659"/>
    <lineage>
        <taxon>Eukaryota</taxon>
        <taxon>Viridiplantae</taxon>
        <taxon>Streptophyta</taxon>
        <taxon>Embryophyta</taxon>
        <taxon>Tracheophyta</taxon>
        <taxon>Spermatophyta</taxon>
        <taxon>Magnoliopsida</taxon>
        <taxon>eudicotyledons</taxon>
        <taxon>Gunneridae</taxon>
        <taxon>Pentapetalae</taxon>
        <taxon>rosids</taxon>
        <taxon>fabids</taxon>
        <taxon>Cucurbitales</taxon>
        <taxon>Cucurbitaceae</taxon>
        <taxon>Benincaseae</taxon>
        <taxon>Cucumis</taxon>
    </lineage>
</organism>
<evidence type="ECO:0000313" key="1">
    <source>
        <dbReference type="EMBL" id="KGN50112.1"/>
    </source>
</evidence>
<name>A0A0A0KNX9_CUCSA</name>
<keyword evidence="2" id="KW-1185">Reference proteome</keyword>
<dbReference type="EMBL" id="CM002926">
    <property type="protein sequence ID" value="KGN50112.1"/>
    <property type="molecule type" value="Genomic_DNA"/>
</dbReference>
<reference evidence="1 2" key="1">
    <citation type="journal article" date="2009" name="Nat. Genet.">
        <title>The genome of the cucumber, Cucumis sativus L.</title>
        <authorList>
            <person name="Huang S."/>
            <person name="Li R."/>
            <person name="Zhang Z."/>
            <person name="Li L."/>
            <person name="Gu X."/>
            <person name="Fan W."/>
            <person name="Lucas W.J."/>
            <person name="Wang X."/>
            <person name="Xie B."/>
            <person name="Ni P."/>
            <person name="Ren Y."/>
            <person name="Zhu H."/>
            <person name="Li J."/>
            <person name="Lin K."/>
            <person name="Jin W."/>
            <person name="Fei Z."/>
            <person name="Li G."/>
            <person name="Staub J."/>
            <person name="Kilian A."/>
            <person name="van der Vossen E.A."/>
            <person name="Wu Y."/>
            <person name="Guo J."/>
            <person name="He J."/>
            <person name="Jia Z."/>
            <person name="Ren Y."/>
            <person name="Tian G."/>
            <person name="Lu Y."/>
            <person name="Ruan J."/>
            <person name="Qian W."/>
            <person name="Wang M."/>
            <person name="Huang Q."/>
            <person name="Li B."/>
            <person name="Xuan Z."/>
            <person name="Cao J."/>
            <person name="Asan"/>
            <person name="Wu Z."/>
            <person name="Zhang J."/>
            <person name="Cai Q."/>
            <person name="Bai Y."/>
            <person name="Zhao B."/>
            <person name="Han Y."/>
            <person name="Li Y."/>
            <person name="Li X."/>
            <person name="Wang S."/>
            <person name="Shi Q."/>
            <person name="Liu S."/>
            <person name="Cho W.K."/>
            <person name="Kim J.Y."/>
            <person name="Xu Y."/>
            <person name="Heller-Uszynska K."/>
            <person name="Miao H."/>
            <person name="Cheng Z."/>
            <person name="Zhang S."/>
            <person name="Wu J."/>
            <person name="Yang Y."/>
            <person name="Kang H."/>
            <person name="Li M."/>
            <person name="Liang H."/>
            <person name="Ren X."/>
            <person name="Shi Z."/>
            <person name="Wen M."/>
            <person name="Jian M."/>
            <person name="Yang H."/>
            <person name="Zhang G."/>
            <person name="Yang Z."/>
            <person name="Chen R."/>
            <person name="Liu S."/>
            <person name="Li J."/>
            <person name="Ma L."/>
            <person name="Liu H."/>
            <person name="Zhou Y."/>
            <person name="Zhao J."/>
            <person name="Fang X."/>
            <person name="Li G."/>
            <person name="Fang L."/>
            <person name="Li Y."/>
            <person name="Liu D."/>
            <person name="Zheng H."/>
            <person name="Zhang Y."/>
            <person name="Qin N."/>
            <person name="Li Z."/>
            <person name="Yang G."/>
            <person name="Yang S."/>
            <person name="Bolund L."/>
            <person name="Kristiansen K."/>
            <person name="Zheng H."/>
            <person name="Li S."/>
            <person name="Zhang X."/>
            <person name="Yang H."/>
            <person name="Wang J."/>
            <person name="Sun R."/>
            <person name="Zhang B."/>
            <person name="Jiang S."/>
            <person name="Wang J."/>
            <person name="Du Y."/>
            <person name="Li S."/>
        </authorList>
    </citation>
    <scope>NUCLEOTIDE SEQUENCE [LARGE SCALE GENOMIC DNA]</scope>
    <source>
        <strain evidence="2">cv. 9930</strain>
    </source>
</reference>
<reference evidence="1 2" key="2">
    <citation type="journal article" date="2009" name="PLoS ONE">
        <title>An integrated genetic and cytogenetic map of the cucumber genome.</title>
        <authorList>
            <person name="Ren Y."/>
            <person name="Zhang Z."/>
            <person name="Liu J."/>
            <person name="Staub J.E."/>
            <person name="Han Y."/>
            <person name="Cheng Z."/>
            <person name="Li X."/>
            <person name="Lu J."/>
            <person name="Miao H."/>
            <person name="Kang H."/>
            <person name="Xie B."/>
            <person name="Gu X."/>
            <person name="Wang X."/>
            <person name="Du Y."/>
            <person name="Jin W."/>
            <person name="Huang S."/>
        </authorList>
    </citation>
    <scope>NUCLEOTIDE SEQUENCE [LARGE SCALE GENOMIC DNA]</scope>
    <source>
        <strain evidence="2">cv. 9930</strain>
    </source>
</reference>
<protein>
    <submittedName>
        <fullName evidence="1">Uncharacterized protein</fullName>
    </submittedName>
</protein>
<reference evidence="1 2" key="4">
    <citation type="journal article" date="2011" name="BMC Genomics">
        <title>RNA-Seq improves annotation of protein-coding genes in the cucumber genome.</title>
        <authorList>
            <person name="Li Z."/>
            <person name="Zhang Z."/>
            <person name="Yan P."/>
            <person name="Huang S."/>
            <person name="Fei Z."/>
            <person name="Lin K."/>
        </authorList>
    </citation>
    <scope>NUCLEOTIDE SEQUENCE [LARGE SCALE GENOMIC DNA]</scope>
    <source>
        <strain evidence="2">cv. 9930</strain>
    </source>
</reference>
<dbReference type="Gramene" id="KGN50112">
    <property type="protein sequence ID" value="KGN50112"/>
    <property type="gene ID" value="Csa_5G154740"/>
</dbReference>